<dbReference type="OrthoDB" id="9813151at2"/>
<evidence type="ECO:0000256" key="10">
    <source>
        <dbReference type="ARBA" id="ARBA00022840"/>
    </source>
</evidence>
<dbReference type="InterPro" id="IPR005467">
    <property type="entry name" value="His_kinase_dom"/>
</dbReference>
<comment type="catalytic activity">
    <reaction evidence="1">
        <text>ATP + protein L-histidine = ADP + protein N-phospho-L-histidine.</text>
        <dbReference type="EC" id="2.7.13.3"/>
    </reaction>
</comment>
<dbReference type="CDD" id="cd00075">
    <property type="entry name" value="HATPase"/>
    <property type="match status" value="1"/>
</dbReference>
<keyword evidence="10" id="KW-0067">ATP-binding</keyword>
<reference evidence="18" key="1">
    <citation type="submission" date="2015-07" db="EMBL/GenBank/DDBJ databases">
        <title>Draft genome sequence of the purine-degrading Gottschalkia purinilyticum DSM 1384 (formerly Clostridium purinilyticum).</title>
        <authorList>
            <person name="Poehlein A."/>
            <person name="Schiel-Bengelsdorf B."/>
            <person name="Bengelsdorf F.R."/>
            <person name="Daniel R."/>
            <person name="Duerre P."/>
        </authorList>
    </citation>
    <scope>NUCLEOTIDE SEQUENCE [LARGE SCALE GENOMIC DNA]</scope>
    <source>
        <strain evidence="18">DSM 1384</strain>
    </source>
</reference>
<dbReference type="PATRIC" id="fig|1503.3.peg.1797"/>
<evidence type="ECO:0000256" key="13">
    <source>
        <dbReference type="ARBA" id="ARBA00023136"/>
    </source>
</evidence>
<dbReference type="InterPro" id="IPR003661">
    <property type="entry name" value="HisK_dim/P_dom"/>
</dbReference>
<feature type="domain" description="Histidine kinase" evidence="15">
    <location>
        <begin position="246"/>
        <end position="460"/>
    </location>
</feature>
<evidence type="ECO:0000256" key="7">
    <source>
        <dbReference type="ARBA" id="ARBA00022692"/>
    </source>
</evidence>
<dbReference type="GO" id="GO:0005524">
    <property type="term" value="F:ATP binding"/>
    <property type="evidence" value="ECO:0007669"/>
    <property type="project" value="UniProtKB-KW"/>
</dbReference>
<dbReference type="EC" id="2.7.13.3" evidence="3"/>
<evidence type="ECO:0000256" key="1">
    <source>
        <dbReference type="ARBA" id="ARBA00000085"/>
    </source>
</evidence>
<dbReference type="PRINTS" id="PR00344">
    <property type="entry name" value="BCTRLSENSOR"/>
</dbReference>
<evidence type="ECO:0000259" key="15">
    <source>
        <dbReference type="PROSITE" id="PS50109"/>
    </source>
</evidence>
<feature type="transmembrane region" description="Helical" evidence="14">
    <location>
        <begin position="12"/>
        <end position="32"/>
    </location>
</feature>
<name>A0A0L0W6C2_GOTPU</name>
<dbReference type="PANTHER" id="PTHR45528">
    <property type="entry name" value="SENSOR HISTIDINE KINASE CPXA"/>
    <property type="match status" value="1"/>
</dbReference>
<keyword evidence="4" id="KW-1003">Cell membrane</keyword>
<dbReference type="CDD" id="cd06225">
    <property type="entry name" value="HAMP"/>
    <property type="match status" value="1"/>
</dbReference>
<keyword evidence="6 17" id="KW-0808">Transferase</keyword>
<evidence type="ECO:0000256" key="14">
    <source>
        <dbReference type="SAM" id="Phobius"/>
    </source>
</evidence>
<gene>
    <name evidence="17" type="ORF">CLPU_31c00040</name>
</gene>
<dbReference type="STRING" id="1503.CLPU_31c00040"/>
<dbReference type="PROSITE" id="PS50109">
    <property type="entry name" value="HIS_KIN"/>
    <property type="match status" value="1"/>
</dbReference>
<dbReference type="Gene3D" id="6.10.340.10">
    <property type="match status" value="1"/>
</dbReference>
<dbReference type="GO" id="GO:0000155">
    <property type="term" value="F:phosphorelay sensor kinase activity"/>
    <property type="evidence" value="ECO:0007669"/>
    <property type="project" value="InterPro"/>
</dbReference>
<dbReference type="InterPro" id="IPR004358">
    <property type="entry name" value="Sig_transdc_His_kin-like_C"/>
</dbReference>
<proteinExistence type="predicted"/>
<dbReference type="SMART" id="SM00387">
    <property type="entry name" value="HATPase_c"/>
    <property type="match status" value="1"/>
</dbReference>
<protein>
    <recommendedName>
        <fullName evidence="3">histidine kinase</fullName>
        <ecNumber evidence="3">2.7.13.3</ecNumber>
    </recommendedName>
</protein>
<dbReference type="InterPro" id="IPR036890">
    <property type="entry name" value="HATPase_C_sf"/>
</dbReference>
<dbReference type="FunFam" id="3.30.565.10:FF:000006">
    <property type="entry name" value="Sensor histidine kinase WalK"/>
    <property type="match status" value="1"/>
</dbReference>
<keyword evidence="11 14" id="KW-1133">Transmembrane helix</keyword>
<dbReference type="GO" id="GO:0005886">
    <property type="term" value="C:plasma membrane"/>
    <property type="evidence" value="ECO:0007669"/>
    <property type="project" value="UniProtKB-SubCell"/>
</dbReference>
<keyword evidence="12" id="KW-0902">Two-component regulatory system</keyword>
<keyword evidence="8" id="KW-0547">Nucleotide-binding</keyword>
<evidence type="ECO:0000256" key="8">
    <source>
        <dbReference type="ARBA" id="ARBA00022741"/>
    </source>
</evidence>
<evidence type="ECO:0000256" key="2">
    <source>
        <dbReference type="ARBA" id="ARBA00004651"/>
    </source>
</evidence>
<dbReference type="SUPFAM" id="SSF55874">
    <property type="entry name" value="ATPase domain of HSP90 chaperone/DNA topoisomerase II/histidine kinase"/>
    <property type="match status" value="1"/>
</dbReference>
<accession>A0A0L0W6C2</accession>
<dbReference type="InterPro" id="IPR003594">
    <property type="entry name" value="HATPase_dom"/>
</dbReference>
<dbReference type="CDD" id="cd00082">
    <property type="entry name" value="HisKA"/>
    <property type="match status" value="1"/>
</dbReference>
<dbReference type="Proteomes" id="UP000037267">
    <property type="component" value="Unassembled WGS sequence"/>
</dbReference>
<evidence type="ECO:0000313" key="17">
    <source>
        <dbReference type="EMBL" id="KNF07027.1"/>
    </source>
</evidence>
<keyword evidence="18" id="KW-1185">Reference proteome</keyword>
<evidence type="ECO:0000256" key="11">
    <source>
        <dbReference type="ARBA" id="ARBA00022989"/>
    </source>
</evidence>
<dbReference type="InterPro" id="IPR050398">
    <property type="entry name" value="HssS/ArlS-like"/>
</dbReference>
<evidence type="ECO:0000256" key="12">
    <source>
        <dbReference type="ARBA" id="ARBA00023012"/>
    </source>
</evidence>
<dbReference type="SUPFAM" id="SSF158472">
    <property type="entry name" value="HAMP domain-like"/>
    <property type="match status" value="1"/>
</dbReference>
<dbReference type="Gene3D" id="3.30.565.10">
    <property type="entry name" value="Histidine kinase-like ATPase, C-terminal domain"/>
    <property type="match status" value="1"/>
</dbReference>
<dbReference type="Pfam" id="PF00512">
    <property type="entry name" value="HisKA"/>
    <property type="match status" value="1"/>
</dbReference>
<keyword evidence="5" id="KW-0597">Phosphoprotein</keyword>
<dbReference type="AlphaFoldDB" id="A0A0L0W6C2"/>
<evidence type="ECO:0000256" key="3">
    <source>
        <dbReference type="ARBA" id="ARBA00012438"/>
    </source>
</evidence>
<evidence type="ECO:0000256" key="6">
    <source>
        <dbReference type="ARBA" id="ARBA00022679"/>
    </source>
</evidence>
<evidence type="ECO:0000256" key="9">
    <source>
        <dbReference type="ARBA" id="ARBA00022777"/>
    </source>
</evidence>
<dbReference type="PROSITE" id="PS50885">
    <property type="entry name" value="HAMP"/>
    <property type="match status" value="1"/>
</dbReference>
<feature type="transmembrane region" description="Helical" evidence="14">
    <location>
        <begin position="165"/>
        <end position="183"/>
    </location>
</feature>
<evidence type="ECO:0000256" key="5">
    <source>
        <dbReference type="ARBA" id="ARBA00022553"/>
    </source>
</evidence>
<comment type="caution">
    <text evidence="17">The sequence shown here is derived from an EMBL/GenBank/DDBJ whole genome shotgun (WGS) entry which is preliminary data.</text>
</comment>
<dbReference type="SUPFAM" id="SSF47384">
    <property type="entry name" value="Homodimeric domain of signal transducing histidine kinase"/>
    <property type="match status" value="1"/>
</dbReference>
<evidence type="ECO:0000259" key="16">
    <source>
        <dbReference type="PROSITE" id="PS50885"/>
    </source>
</evidence>
<dbReference type="Pfam" id="PF00672">
    <property type="entry name" value="HAMP"/>
    <property type="match status" value="1"/>
</dbReference>
<keyword evidence="13 14" id="KW-0472">Membrane</keyword>
<organism evidence="17 18">
    <name type="scientific">Gottschalkia purinilytica</name>
    <name type="common">Clostridium purinilyticum</name>
    <dbReference type="NCBI Taxonomy" id="1503"/>
    <lineage>
        <taxon>Bacteria</taxon>
        <taxon>Bacillati</taxon>
        <taxon>Bacillota</taxon>
        <taxon>Tissierellia</taxon>
        <taxon>Tissierellales</taxon>
        <taxon>Gottschalkiaceae</taxon>
        <taxon>Gottschalkia</taxon>
    </lineage>
</organism>
<dbReference type="InterPro" id="IPR036097">
    <property type="entry name" value="HisK_dim/P_sf"/>
</dbReference>
<dbReference type="PANTHER" id="PTHR45528:SF1">
    <property type="entry name" value="SENSOR HISTIDINE KINASE CPXA"/>
    <property type="match status" value="1"/>
</dbReference>
<comment type="subcellular location">
    <subcellularLocation>
        <location evidence="2">Cell membrane</location>
        <topology evidence="2">Multi-pass membrane protein</topology>
    </subcellularLocation>
</comment>
<feature type="domain" description="HAMP" evidence="16">
    <location>
        <begin position="185"/>
        <end position="238"/>
    </location>
</feature>
<evidence type="ECO:0000256" key="4">
    <source>
        <dbReference type="ARBA" id="ARBA00022475"/>
    </source>
</evidence>
<dbReference type="Pfam" id="PF02518">
    <property type="entry name" value="HATPase_c"/>
    <property type="match status" value="1"/>
</dbReference>
<dbReference type="EMBL" id="LGSS01000031">
    <property type="protein sequence ID" value="KNF07027.1"/>
    <property type="molecule type" value="Genomic_DNA"/>
</dbReference>
<dbReference type="RefSeq" id="WP_050378993.1">
    <property type="nucleotide sequence ID" value="NZ_LGSS01000031.1"/>
</dbReference>
<evidence type="ECO:0000313" key="18">
    <source>
        <dbReference type="Proteomes" id="UP000037267"/>
    </source>
</evidence>
<dbReference type="SMART" id="SM00304">
    <property type="entry name" value="HAMP"/>
    <property type="match status" value="1"/>
</dbReference>
<keyword evidence="7 14" id="KW-0812">Transmembrane</keyword>
<sequence>MRISLLKKVSKGFLATVIGSILIVSIISNFMIDKRFNQYLSQEHNKKIKKLRSLVEDLYNDDLQLSSDDLEQISRYSIMEEFYIEIRNSENQIIFTSGKSNLAHKKMMNSMMGRRHEDKLGEYIEEVLPLIRDNQKFGYMTIGYFGSFNLSKEDLGFKDTLNKSFIISVTAALIFGLIISYILSKQITNPLIKLTKVSNEMRKGDLNIRSEVKSNTIEIQELSNSINYLAETLQNQELLRRRLTSDMAHELRTPLATLQTHIEALIDGIWEPTSERLESCYEEVLRLTKLVTSLKDIDKLEQSNLYLNKEELNLTLEIKKIVETMKPLYKKKNIRLNFNEDNNIIALIDKDKLKQIMYNLLSNSLKYSNENSSVEVIVNKDEKDITIIVKDEGIGISKDDLPHVFERFYRGDKSRSKKTGGTGIGLTIVKTLVEVHKGKIEIESEPKKGTVVTIKIPINKKEL</sequence>
<dbReference type="Gene3D" id="1.10.287.130">
    <property type="match status" value="1"/>
</dbReference>
<dbReference type="InterPro" id="IPR003660">
    <property type="entry name" value="HAMP_dom"/>
</dbReference>
<dbReference type="SMART" id="SM00388">
    <property type="entry name" value="HisKA"/>
    <property type="match status" value="1"/>
</dbReference>
<keyword evidence="9 17" id="KW-0418">Kinase</keyword>